<proteinExistence type="predicted"/>
<dbReference type="EMBL" id="CM056813">
    <property type="protein sequence ID" value="KAJ8641839.1"/>
    <property type="molecule type" value="Genomic_DNA"/>
</dbReference>
<evidence type="ECO:0000313" key="1">
    <source>
        <dbReference type="EMBL" id="KAJ8641839.1"/>
    </source>
</evidence>
<protein>
    <submittedName>
        <fullName evidence="1">Uncharacterized protein</fullName>
    </submittedName>
</protein>
<sequence length="98" mass="11168">MVDRVMKQRLKQHQAERRRRDAYPEDICINAVYPCSCRLALEGFNIEWFWVVFNRIRAVVEEKECAISLDGISLVAVSPKAIIKEFEIESGAPGGTKA</sequence>
<organism evidence="1 2">
    <name type="scientific">Persea americana</name>
    <name type="common">Avocado</name>
    <dbReference type="NCBI Taxonomy" id="3435"/>
    <lineage>
        <taxon>Eukaryota</taxon>
        <taxon>Viridiplantae</taxon>
        <taxon>Streptophyta</taxon>
        <taxon>Embryophyta</taxon>
        <taxon>Tracheophyta</taxon>
        <taxon>Spermatophyta</taxon>
        <taxon>Magnoliopsida</taxon>
        <taxon>Magnoliidae</taxon>
        <taxon>Laurales</taxon>
        <taxon>Lauraceae</taxon>
        <taxon>Persea</taxon>
    </lineage>
</organism>
<reference evidence="1 2" key="1">
    <citation type="journal article" date="2022" name="Hortic Res">
        <title>A haplotype resolved chromosomal level avocado genome allows analysis of novel avocado genes.</title>
        <authorList>
            <person name="Nath O."/>
            <person name="Fletcher S.J."/>
            <person name="Hayward A."/>
            <person name="Shaw L.M."/>
            <person name="Masouleh A.K."/>
            <person name="Furtado A."/>
            <person name="Henry R.J."/>
            <person name="Mitter N."/>
        </authorList>
    </citation>
    <scope>NUCLEOTIDE SEQUENCE [LARGE SCALE GENOMIC DNA]</scope>
    <source>
        <strain evidence="2">cv. Hass</strain>
    </source>
</reference>
<accession>A0ACC2M8A4</accession>
<dbReference type="Proteomes" id="UP001234297">
    <property type="component" value="Chromosome 5"/>
</dbReference>
<comment type="caution">
    <text evidence="1">The sequence shown here is derived from an EMBL/GenBank/DDBJ whole genome shotgun (WGS) entry which is preliminary data.</text>
</comment>
<name>A0ACC2M8A4_PERAE</name>
<evidence type="ECO:0000313" key="2">
    <source>
        <dbReference type="Proteomes" id="UP001234297"/>
    </source>
</evidence>
<gene>
    <name evidence="1" type="ORF">MRB53_018533</name>
</gene>
<keyword evidence="2" id="KW-1185">Reference proteome</keyword>